<accession>K0S625</accession>
<dbReference type="AlphaFoldDB" id="K0S625"/>
<feature type="compositionally biased region" description="Polar residues" evidence="1">
    <location>
        <begin position="12"/>
        <end position="21"/>
    </location>
</feature>
<evidence type="ECO:0000313" key="4">
    <source>
        <dbReference type="EMBL" id="EJK54317.1"/>
    </source>
</evidence>
<feature type="domain" description="DUF7495" evidence="3">
    <location>
        <begin position="202"/>
        <end position="274"/>
    </location>
</feature>
<dbReference type="EMBL" id="AGNL01036004">
    <property type="protein sequence ID" value="EJK54317.1"/>
    <property type="molecule type" value="Genomic_DNA"/>
</dbReference>
<reference evidence="4 5" key="1">
    <citation type="journal article" date="2012" name="Genome Biol.">
        <title>Genome and low-iron response of an oceanic diatom adapted to chronic iron limitation.</title>
        <authorList>
            <person name="Lommer M."/>
            <person name="Specht M."/>
            <person name="Roy A.S."/>
            <person name="Kraemer L."/>
            <person name="Andreson R."/>
            <person name="Gutowska M.A."/>
            <person name="Wolf J."/>
            <person name="Bergner S.V."/>
            <person name="Schilhabel M.B."/>
            <person name="Klostermeier U.C."/>
            <person name="Beiko R.G."/>
            <person name="Rosenstiel P."/>
            <person name="Hippler M."/>
            <person name="Laroche J."/>
        </authorList>
    </citation>
    <scope>NUCLEOTIDE SEQUENCE [LARGE SCALE GENOMIC DNA]</scope>
    <source>
        <strain evidence="4 5">CCMP1005</strain>
    </source>
</reference>
<dbReference type="InterPro" id="IPR055918">
    <property type="entry name" value="DUF7495"/>
</dbReference>
<dbReference type="Proteomes" id="UP000266841">
    <property type="component" value="Unassembled WGS sequence"/>
</dbReference>
<evidence type="ECO:0000259" key="3">
    <source>
        <dbReference type="Pfam" id="PF24325"/>
    </source>
</evidence>
<dbReference type="Pfam" id="PF24325">
    <property type="entry name" value="DUF7495"/>
    <property type="match status" value="3"/>
</dbReference>
<proteinExistence type="predicted"/>
<dbReference type="OMA" id="SHEALYG"/>
<evidence type="ECO:0000313" key="5">
    <source>
        <dbReference type="Proteomes" id="UP000266841"/>
    </source>
</evidence>
<protein>
    <recommendedName>
        <fullName evidence="3">DUF7495 domain-containing protein</fullName>
    </recommendedName>
</protein>
<comment type="caution">
    <text evidence="4">The sequence shown here is derived from an EMBL/GenBank/DDBJ whole genome shotgun (WGS) entry which is preliminary data.</text>
</comment>
<evidence type="ECO:0000256" key="2">
    <source>
        <dbReference type="SAM" id="Phobius"/>
    </source>
</evidence>
<organism evidence="4 5">
    <name type="scientific">Thalassiosira oceanica</name>
    <name type="common">Marine diatom</name>
    <dbReference type="NCBI Taxonomy" id="159749"/>
    <lineage>
        <taxon>Eukaryota</taxon>
        <taxon>Sar</taxon>
        <taxon>Stramenopiles</taxon>
        <taxon>Ochrophyta</taxon>
        <taxon>Bacillariophyta</taxon>
        <taxon>Coscinodiscophyceae</taxon>
        <taxon>Thalassiosirophycidae</taxon>
        <taxon>Thalassiosirales</taxon>
        <taxon>Thalassiosiraceae</taxon>
        <taxon>Thalassiosira</taxon>
    </lineage>
</organism>
<name>K0S625_THAOC</name>
<keyword evidence="2" id="KW-0812">Transmembrane</keyword>
<keyword evidence="2" id="KW-1133">Transmembrane helix</keyword>
<feature type="domain" description="DUF7495" evidence="3">
    <location>
        <begin position="338"/>
        <end position="419"/>
    </location>
</feature>
<feature type="region of interest" description="Disordered" evidence="1">
    <location>
        <begin position="1"/>
        <end position="21"/>
    </location>
</feature>
<evidence type="ECO:0000256" key="1">
    <source>
        <dbReference type="SAM" id="MobiDB-lite"/>
    </source>
</evidence>
<gene>
    <name evidence="4" type="ORF">THAOC_26067</name>
</gene>
<feature type="transmembrane region" description="Helical" evidence="2">
    <location>
        <begin position="146"/>
        <end position="164"/>
    </location>
</feature>
<keyword evidence="2" id="KW-0472">Membrane</keyword>
<sequence>MDEELEGLDGSSRCTESMDGLSSTKLKRMELRGKTSQILSDYTEFLADLHGEEGAVGSALADAQFMASLSSDQYYDGTGNDNDGEYRRDFHVGEQAGDDEQSRSWSRDTFNQQNDGLLAVPVNDLFFSHDYDIDRRRYNSFCRSRILLVILILLIALVILLVSLTKIDGRLHGVEVVDGTISSTRPSDQDLYDAINLTMRPKWYNRSSGWSGGTFNDAVEFCSSVLRQPCPYTAYCPAGEHMHPLGGTKDRQQLWSPVSSHEYVSIGLNQTCKFEKTSSSVLDDETSIYIACCEKPHGNDNLSGFDRPPSMEEDLDNKHAAGRYHAEMKLVKARFRPKWYSSSDGWEASTPEEGVRFCKSRASEATLCGYEAYCPGGLGMLYEGSDVDFEDEAVEHWSPYSTIDGMAMSVSVGAESCRTREISGGEFDAPASFVLCCRDINLKSEESDSLAHPTLPTLPTAEDIFVNGDNNRSNYDPSTLTKEEEAVMDYMNPLWYAWDGGTHAEADEFCNQIPGRELCLPEAYCPNNSPEEGDWNAKPAFEV</sequence>
<keyword evidence="5" id="KW-1185">Reference proteome</keyword>
<feature type="domain" description="DUF7495" evidence="3">
    <location>
        <begin position="497"/>
        <end position="530"/>
    </location>
</feature>